<feature type="transmembrane region" description="Helical" evidence="1">
    <location>
        <begin position="12"/>
        <end position="34"/>
    </location>
</feature>
<dbReference type="RefSeq" id="WP_089888609.1">
    <property type="nucleotide sequence ID" value="NZ_FNPR01000001.1"/>
</dbReference>
<reference evidence="2 3" key="1">
    <citation type="submission" date="2016-10" db="EMBL/GenBank/DDBJ databases">
        <authorList>
            <person name="de Groot N.N."/>
        </authorList>
    </citation>
    <scope>NUCLEOTIDE SEQUENCE [LARGE SCALE GENOMIC DNA]</scope>
    <source>
        <strain evidence="2 3">DSM 24677</strain>
    </source>
</reference>
<evidence type="ECO:0000313" key="2">
    <source>
        <dbReference type="EMBL" id="SDY29622.1"/>
    </source>
</evidence>
<name>A0A1H3IPI6_9RHOB</name>
<gene>
    <name evidence="2" type="ORF">SAMN05444486_1011199</name>
</gene>
<dbReference type="Proteomes" id="UP000199026">
    <property type="component" value="Unassembled WGS sequence"/>
</dbReference>
<dbReference type="OrthoDB" id="7361160at2"/>
<keyword evidence="1" id="KW-1133">Transmembrane helix</keyword>
<organism evidence="2 3">
    <name type="scientific">Lentibacter algarum</name>
    <dbReference type="NCBI Taxonomy" id="576131"/>
    <lineage>
        <taxon>Bacteria</taxon>
        <taxon>Pseudomonadati</taxon>
        <taxon>Pseudomonadota</taxon>
        <taxon>Alphaproteobacteria</taxon>
        <taxon>Rhodobacterales</taxon>
        <taxon>Roseobacteraceae</taxon>
        <taxon>Lentibacter</taxon>
    </lineage>
</organism>
<proteinExistence type="predicted"/>
<dbReference type="GeneID" id="78123978"/>
<feature type="transmembrane region" description="Helical" evidence="1">
    <location>
        <begin position="46"/>
        <end position="65"/>
    </location>
</feature>
<dbReference type="InterPro" id="IPR055644">
    <property type="entry name" value="DUF7220"/>
</dbReference>
<dbReference type="AlphaFoldDB" id="A0A1H3IPI6"/>
<keyword evidence="1" id="KW-0812">Transmembrane</keyword>
<keyword evidence="3" id="KW-1185">Reference proteome</keyword>
<evidence type="ECO:0000313" key="3">
    <source>
        <dbReference type="Proteomes" id="UP000199026"/>
    </source>
</evidence>
<dbReference type="Pfam" id="PF23858">
    <property type="entry name" value="DUF7220"/>
    <property type="match status" value="1"/>
</dbReference>
<evidence type="ECO:0000256" key="1">
    <source>
        <dbReference type="SAM" id="Phobius"/>
    </source>
</evidence>
<dbReference type="STRING" id="576131.SAMN05444486_1011199"/>
<sequence>MKQSRRMSLIETATNVAVGYVLAVVTQIAVFPLFGIDAALREHLTIGLAFVGVSLARGYLLRRLFERLGKRLSGRDTSMDESSKGS</sequence>
<dbReference type="EMBL" id="FNPR01000001">
    <property type="protein sequence ID" value="SDY29622.1"/>
    <property type="molecule type" value="Genomic_DNA"/>
</dbReference>
<protein>
    <submittedName>
        <fullName evidence="2">Uncharacterized protein</fullName>
    </submittedName>
</protein>
<accession>A0A1H3IPI6</accession>
<keyword evidence="1" id="KW-0472">Membrane</keyword>